<dbReference type="RefSeq" id="WP_190700923.1">
    <property type="nucleotide sequence ID" value="NZ_JAMPKX010000003.1"/>
</dbReference>
<keyword evidence="5" id="KW-0808">Transferase</keyword>
<evidence type="ECO:0000256" key="2">
    <source>
        <dbReference type="ARBA" id="ARBA00004370"/>
    </source>
</evidence>
<feature type="transmembrane region" description="Helical" evidence="8">
    <location>
        <begin position="69"/>
        <end position="88"/>
    </location>
</feature>
<dbReference type="InterPro" id="IPR036097">
    <property type="entry name" value="HisK_dim/P_sf"/>
</dbReference>
<feature type="transmembrane region" description="Helical" evidence="8">
    <location>
        <begin position="12"/>
        <end position="32"/>
    </location>
</feature>
<evidence type="ECO:0000256" key="1">
    <source>
        <dbReference type="ARBA" id="ARBA00000085"/>
    </source>
</evidence>
<dbReference type="InterPro" id="IPR036890">
    <property type="entry name" value="HATPase_C_sf"/>
</dbReference>
<evidence type="ECO:0000256" key="5">
    <source>
        <dbReference type="ARBA" id="ARBA00022679"/>
    </source>
</evidence>
<proteinExistence type="predicted"/>
<dbReference type="SMART" id="SM00388">
    <property type="entry name" value="HisKA"/>
    <property type="match status" value="1"/>
</dbReference>
<evidence type="ECO:0000256" key="4">
    <source>
        <dbReference type="ARBA" id="ARBA00022553"/>
    </source>
</evidence>
<keyword evidence="8" id="KW-0812">Transmembrane</keyword>
<dbReference type="InterPro" id="IPR050736">
    <property type="entry name" value="Sensor_HK_Regulatory"/>
</dbReference>
<dbReference type="PROSITE" id="PS50109">
    <property type="entry name" value="HIS_KIN"/>
    <property type="match status" value="1"/>
</dbReference>
<dbReference type="Gene3D" id="6.10.340.10">
    <property type="match status" value="1"/>
</dbReference>
<dbReference type="SUPFAM" id="SSF47384">
    <property type="entry name" value="Homodimeric domain of signal transducing histidine kinase"/>
    <property type="match status" value="1"/>
</dbReference>
<dbReference type="Proteomes" id="UP001482513">
    <property type="component" value="Unassembled WGS sequence"/>
</dbReference>
<dbReference type="InterPro" id="IPR004358">
    <property type="entry name" value="Sig_transdc_His_kin-like_C"/>
</dbReference>
<evidence type="ECO:0000256" key="6">
    <source>
        <dbReference type="ARBA" id="ARBA00022777"/>
    </source>
</evidence>
<evidence type="ECO:0000259" key="9">
    <source>
        <dbReference type="PROSITE" id="PS50109"/>
    </source>
</evidence>
<evidence type="ECO:0000313" key="12">
    <source>
        <dbReference type="Proteomes" id="UP001482513"/>
    </source>
</evidence>
<evidence type="ECO:0000256" key="8">
    <source>
        <dbReference type="SAM" id="Phobius"/>
    </source>
</evidence>
<dbReference type="Gene3D" id="1.10.287.130">
    <property type="match status" value="1"/>
</dbReference>
<dbReference type="PROSITE" id="PS50885">
    <property type="entry name" value="HAMP"/>
    <property type="match status" value="1"/>
</dbReference>
<dbReference type="CDD" id="cd00082">
    <property type="entry name" value="HisKA"/>
    <property type="match status" value="1"/>
</dbReference>
<evidence type="ECO:0000256" key="3">
    <source>
        <dbReference type="ARBA" id="ARBA00012438"/>
    </source>
</evidence>
<accession>A0ABV0K2H8</accession>
<dbReference type="CDD" id="cd16922">
    <property type="entry name" value="HATPase_EvgS-ArcB-TorS-like"/>
    <property type="match status" value="1"/>
</dbReference>
<keyword evidence="7" id="KW-0902">Two-component regulatory system</keyword>
<dbReference type="InterPro" id="IPR003660">
    <property type="entry name" value="HAMP_dom"/>
</dbReference>
<keyword evidence="12" id="KW-1185">Reference proteome</keyword>
<dbReference type="EMBL" id="JAMPKX010000003">
    <property type="protein sequence ID" value="MEP0946971.1"/>
    <property type="molecule type" value="Genomic_DNA"/>
</dbReference>
<dbReference type="PRINTS" id="PR00344">
    <property type="entry name" value="BCTRLSENSOR"/>
</dbReference>
<dbReference type="InterPro" id="IPR003661">
    <property type="entry name" value="HisK_dim/P_dom"/>
</dbReference>
<organism evidence="11 12">
    <name type="scientific">Leptolyngbya subtilissima DQ-A4</name>
    <dbReference type="NCBI Taxonomy" id="2933933"/>
    <lineage>
        <taxon>Bacteria</taxon>
        <taxon>Bacillati</taxon>
        <taxon>Cyanobacteriota</taxon>
        <taxon>Cyanophyceae</taxon>
        <taxon>Leptolyngbyales</taxon>
        <taxon>Leptolyngbyaceae</taxon>
        <taxon>Leptolyngbya group</taxon>
        <taxon>Leptolyngbya</taxon>
    </lineage>
</organism>
<dbReference type="CDD" id="cd06225">
    <property type="entry name" value="HAMP"/>
    <property type="match status" value="1"/>
</dbReference>
<feature type="domain" description="HAMP" evidence="10">
    <location>
        <begin position="89"/>
        <end position="141"/>
    </location>
</feature>
<name>A0ABV0K2H8_9CYAN</name>
<keyword evidence="8" id="KW-0472">Membrane</keyword>
<keyword evidence="4" id="KW-0597">Phosphoprotein</keyword>
<dbReference type="Pfam" id="PF00672">
    <property type="entry name" value="HAMP"/>
    <property type="match status" value="1"/>
</dbReference>
<dbReference type="InterPro" id="IPR003594">
    <property type="entry name" value="HATPase_dom"/>
</dbReference>
<keyword evidence="8" id="KW-1133">Transmembrane helix</keyword>
<keyword evidence="6 11" id="KW-0418">Kinase</keyword>
<dbReference type="EC" id="2.7.13.3" evidence="3"/>
<sequence length="373" mass="41209">MAKISLRSRLFISHLAVMGIGILALAIFGRLYTPRLFVISLERYENGVLSVQRRTQLVKGFEAAWSRGMLWAILVGGGTAGGLSYLVSRRIIRPLDQMTEVTRSFAAGRLNARVPPSEILEIQRLASSFNRMAADLEGVEEHRRELIGDLTHELRTPLTIIHGYLEGLADGTVAPEPELYQRLAGETTRLQRLVNDLQELSKLEAGYLPIQAQTVALCPLLTALVRHFDDQFVSTDRVAITLQCLPDLPLVDADPSRIEQIVINLLGNALRYTEKGAVTVKAWAQNSRVYVSVTDTGIGIAEEDLPYVFERFWRADRSRNRNSGGTGLGLTICRRLVEVQGGKIEVKSTLGQGSEFTFWLPQAKGVKGKGGEG</sequence>
<evidence type="ECO:0000256" key="7">
    <source>
        <dbReference type="ARBA" id="ARBA00023012"/>
    </source>
</evidence>
<dbReference type="SMART" id="SM00387">
    <property type="entry name" value="HATPase_c"/>
    <property type="match status" value="1"/>
</dbReference>
<dbReference type="PANTHER" id="PTHR43711:SF1">
    <property type="entry name" value="HISTIDINE KINASE 1"/>
    <property type="match status" value="1"/>
</dbReference>
<reference evidence="11 12" key="1">
    <citation type="submission" date="2022-04" db="EMBL/GenBank/DDBJ databases">
        <title>Positive selection, recombination, and allopatry shape intraspecific diversity of widespread and dominant cyanobacteria.</title>
        <authorList>
            <person name="Wei J."/>
            <person name="Shu W."/>
            <person name="Hu C."/>
        </authorList>
    </citation>
    <scope>NUCLEOTIDE SEQUENCE [LARGE SCALE GENOMIC DNA]</scope>
    <source>
        <strain evidence="11 12">DQ-A4</strain>
    </source>
</reference>
<dbReference type="SUPFAM" id="SSF55874">
    <property type="entry name" value="ATPase domain of HSP90 chaperone/DNA topoisomerase II/histidine kinase"/>
    <property type="match status" value="1"/>
</dbReference>
<feature type="domain" description="Histidine kinase" evidence="9">
    <location>
        <begin position="149"/>
        <end position="364"/>
    </location>
</feature>
<dbReference type="Pfam" id="PF00512">
    <property type="entry name" value="HisKA"/>
    <property type="match status" value="1"/>
</dbReference>
<dbReference type="SUPFAM" id="SSF158472">
    <property type="entry name" value="HAMP domain-like"/>
    <property type="match status" value="1"/>
</dbReference>
<dbReference type="GO" id="GO:0016301">
    <property type="term" value="F:kinase activity"/>
    <property type="evidence" value="ECO:0007669"/>
    <property type="project" value="UniProtKB-KW"/>
</dbReference>
<dbReference type="Gene3D" id="3.30.565.10">
    <property type="entry name" value="Histidine kinase-like ATPase, C-terminal domain"/>
    <property type="match status" value="1"/>
</dbReference>
<protein>
    <recommendedName>
        <fullName evidence="3">histidine kinase</fullName>
        <ecNumber evidence="3">2.7.13.3</ecNumber>
    </recommendedName>
</protein>
<evidence type="ECO:0000313" key="11">
    <source>
        <dbReference type="EMBL" id="MEP0946971.1"/>
    </source>
</evidence>
<dbReference type="SMART" id="SM00304">
    <property type="entry name" value="HAMP"/>
    <property type="match status" value="1"/>
</dbReference>
<comment type="catalytic activity">
    <reaction evidence="1">
        <text>ATP + protein L-histidine = ADP + protein N-phospho-L-histidine.</text>
        <dbReference type="EC" id="2.7.13.3"/>
    </reaction>
</comment>
<dbReference type="Pfam" id="PF02518">
    <property type="entry name" value="HATPase_c"/>
    <property type="match status" value="1"/>
</dbReference>
<comment type="subcellular location">
    <subcellularLocation>
        <location evidence="2">Membrane</location>
    </subcellularLocation>
</comment>
<dbReference type="InterPro" id="IPR005467">
    <property type="entry name" value="His_kinase_dom"/>
</dbReference>
<dbReference type="PANTHER" id="PTHR43711">
    <property type="entry name" value="TWO-COMPONENT HISTIDINE KINASE"/>
    <property type="match status" value="1"/>
</dbReference>
<gene>
    <name evidence="11" type="ORF">NC992_08820</name>
</gene>
<comment type="caution">
    <text evidence="11">The sequence shown here is derived from an EMBL/GenBank/DDBJ whole genome shotgun (WGS) entry which is preliminary data.</text>
</comment>
<evidence type="ECO:0000259" key="10">
    <source>
        <dbReference type="PROSITE" id="PS50885"/>
    </source>
</evidence>